<dbReference type="OrthoDB" id="1860322at2759"/>
<gene>
    <name evidence="1" type="ORF">J1N35_005143</name>
</gene>
<dbReference type="InterPro" id="IPR036397">
    <property type="entry name" value="RNaseH_sf"/>
</dbReference>
<comment type="caution">
    <text evidence="1">The sequence shown here is derived from an EMBL/GenBank/DDBJ whole genome shotgun (WGS) entry which is preliminary data.</text>
</comment>
<reference evidence="1 2" key="1">
    <citation type="journal article" date="2021" name="Plant Biotechnol. J.">
        <title>Multi-omics assisted identification of the key and species-specific regulatory components of drought-tolerant mechanisms in Gossypium stocksii.</title>
        <authorList>
            <person name="Yu D."/>
            <person name="Ke L."/>
            <person name="Zhang D."/>
            <person name="Wu Y."/>
            <person name="Sun Y."/>
            <person name="Mei J."/>
            <person name="Sun J."/>
            <person name="Sun Y."/>
        </authorList>
    </citation>
    <scope>NUCLEOTIDE SEQUENCE [LARGE SCALE GENOMIC DNA]</scope>
    <source>
        <strain evidence="2">cv. E1</strain>
        <tissue evidence="1">Leaf</tissue>
    </source>
</reference>
<dbReference type="AlphaFoldDB" id="A0A9D4AIQ4"/>
<evidence type="ECO:0000313" key="2">
    <source>
        <dbReference type="Proteomes" id="UP000828251"/>
    </source>
</evidence>
<accession>A0A9D4AIQ4</accession>
<dbReference type="EMBL" id="JAIQCV010000002">
    <property type="protein sequence ID" value="KAH1121983.1"/>
    <property type="molecule type" value="Genomic_DNA"/>
</dbReference>
<sequence>MKNGRITIRMKETLSFGIAKLSRITKHGKRKLDQGSPDKVLPGTVIDNKELVHSLSYVYQKSTTAISVVASICYIHLAALQLGQFMKFMDASETSSSHVIARTAAGAIPFSWVYELRFFFPPSFDGVKD</sequence>
<keyword evidence="2" id="KW-1185">Reference proteome</keyword>
<dbReference type="Gene3D" id="3.30.420.10">
    <property type="entry name" value="Ribonuclease H-like superfamily/Ribonuclease H"/>
    <property type="match status" value="1"/>
</dbReference>
<organism evidence="1 2">
    <name type="scientific">Gossypium stocksii</name>
    <dbReference type="NCBI Taxonomy" id="47602"/>
    <lineage>
        <taxon>Eukaryota</taxon>
        <taxon>Viridiplantae</taxon>
        <taxon>Streptophyta</taxon>
        <taxon>Embryophyta</taxon>
        <taxon>Tracheophyta</taxon>
        <taxon>Spermatophyta</taxon>
        <taxon>Magnoliopsida</taxon>
        <taxon>eudicotyledons</taxon>
        <taxon>Gunneridae</taxon>
        <taxon>Pentapetalae</taxon>
        <taxon>rosids</taxon>
        <taxon>malvids</taxon>
        <taxon>Malvales</taxon>
        <taxon>Malvaceae</taxon>
        <taxon>Malvoideae</taxon>
        <taxon>Gossypium</taxon>
    </lineage>
</organism>
<name>A0A9D4AIQ4_9ROSI</name>
<proteinExistence type="predicted"/>
<protein>
    <submittedName>
        <fullName evidence="1">Uncharacterized protein</fullName>
    </submittedName>
</protein>
<dbReference type="GO" id="GO:0003676">
    <property type="term" value="F:nucleic acid binding"/>
    <property type="evidence" value="ECO:0007669"/>
    <property type="project" value="InterPro"/>
</dbReference>
<dbReference type="Proteomes" id="UP000828251">
    <property type="component" value="Unassembled WGS sequence"/>
</dbReference>
<evidence type="ECO:0000313" key="1">
    <source>
        <dbReference type="EMBL" id="KAH1121983.1"/>
    </source>
</evidence>